<evidence type="ECO:0000256" key="1">
    <source>
        <dbReference type="SAM" id="MobiDB-lite"/>
    </source>
</evidence>
<dbReference type="EMBL" id="CAWUPB010001173">
    <property type="protein sequence ID" value="CAK7348074.1"/>
    <property type="molecule type" value="Genomic_DNA"/>
</dbReference>
<accession>A0AAV1S9D0</accession>
<reference evidence="2 3" key="1">
    <citation type="submission" date="2024-01" db="EMBL/GenBank/DDBJ databases">
        <authorList>
            <person name="Waweru B."/>
        </authorList>
    </citation>
    <scope>NUCLEOTIDE SEQUENCE [LARGE SCALE GENOMIC DNA]</scope>
</reference>
<keyword evidence="3" id="KW-1185">Reference proteome</keyword>
<dbReference type="Proteomes" id="UP001314170">
    <property type="component" value="Unassembled WGS sequence"/>
</dbReference>
<feature type="region of interest" description="Disordered" evidence="1">
    <location>
        <begin position="1"/>
        <end position="20"/>
    </location>
</feature>
<gene>
    <name evidence="2" type="ORF">DCAF_LOCUS20766</name>
</gene>
<comment type="caution">
    <text evidence="2">The sequence shown here is derived from an EMBL/GenBank/DDBJ whole genome shotgun (WGS) entry which is preliminary data.</text>
</comment>
<protein>
    <submittedName>
        <fullName evidence="2">Uncharacterized protein</fullName>
    </submittedName>
</protein>
<organism evidence="2 3">
    <name type="scientific">Dovyalis caffra</name>
    <dbReference type="NCBI Taxonomy" id="77055"/>
    <lineage>
        <taxon>Eukaryota</taxon>
        <taxon>Viridiplantae</taxon>
        <taxon>Streptophyta</taxon>
        <taxon>Embryophyta</taxon>
        <taxon>Tracheophyta</taxon>
        <taxon>Spermatophyta</taxon>
        <taxon>Magnoliopsida</taxon>
        <taxon>eudicotyledons</taxon>
        <taxon>Gunneridae</taxon>
        <taxon>Pentapetalae</taxon>
        <taxon>rosids</taxon>
        <taxon>fabids</taxon>
        <taxon>Malpighiales</taxon>
        <taxon>Salicaceae</taxon>
        <taxon>Flacourtieae</taxon>
        <taxon>Dovyalis</taxon>
    </lineage>
</organism>
<evidence type="ECO:0000313" key="2">
    <source>
        <dbReference type="EMBL" id="CAK7348074.1"/>
    </source>
</evidence>
<sequence>MIVIQCDSPSKDQLPCPRETKGEDIRKSVETAIMKSLSGRSINYSIFIENEKPLPHETKLDDLNTGRQIIGHNADRA</sequence>
<evidence type="ECO:0000313" key="3">
    <source>
        <dbReference type="Proteomes" id="UP001314170"/>
    </source>
</evidence>
<dbReference type="AlphaFoldDB" id="A0AAV1S9D0"/>
<proteinExistence type="predicted"/>
<name>A0AAV1S9D0_9ROSI</name>